<dbReference type="InterPro" id="IPR002545">
    <property type="entry name" value="CheW-lke_dom"/>
</dbReference>
<dbReference type="Pfam" id="PF01584">
    <property type="entry name" value="CheW"/>
    <property type="match status" value="1"/>
</dbReference>
<dbReference type="Gene3D" id="1.10.287.560">
    <property type="entry name" value="Histidine kinase CheA-like, homodimeric domain"/>
    <property type="match status" value="1"/>
</dbReference>
<dbReference type="Pfam" id="PF02895">
    <property type="entry name" value="H-kinase_dim"/>
    <property type="match status" value="1"/>
</dbReference>
<dbReference type="PROSITE" id="PS50851">
    <property type="entry name" value="CHEW"/>
    <property type="match status" value="1"/>
</dbReference>
<dbReference type="FunFam" id="3.30.565.10:FF:000016">
    <property type="entry name" value="Chemotaxis protein CheA, putative"/>
    <property type="match status" value="1"/>
</dbReference>
<feature type="non-terminal residue" evidence="10">
    <location>
        <position position="1"/>
    </location>
</feature>
<evidence type="ECO:0000313" key="10">
    <source>
        <dbReference type="EMBL" id="EWY38676.1"/>
    </source>
</evidence>
<dbReference type="PANTHER" id="PTHR43395">
    <property type="entry name" value="SENSOR HISTIDINE KINASE CHEA"/>
    <property type="match status" value="1"/>
</dbReference>
<sequence length="419" mass="44943">RGAGPLADALDRAIQERRVAAAVAAPPPAPRQLRVDEERVDRLFALAGELVVAKNTLGWLAGSASGLAGSAGDDRRRLQELHASFDRLTRDLHDAVVRIRMVPVGQVFERFPRLVRDLSARLGKPVDLTIEGETTSADKTVVESLHEPLLHLVRNSLDHGIETPDERRLRGKRDVATVSLRARHANDRVVVEVQDDGRGIDLAAVGRKAMEAGVIDAERLATLDEAATAALIFAPGLSTAAETSDLSGRGIGMYAVRMAIERIGGTIGIETSAGRGTTTRLELPLTLALLRIVIVHTGGRAFGVPLDGVAETIRLPRERVRRVRGQAAFTWRDRVVPLNPLARLLGLDEPVISDGDGMVLIAKVGGAFHGVAIDGISDRLEVALRPMDGLLADIPAYLGTTLRGDGQVLLILNLKEILS</sequence>
<dbReference type="EMBL" id="AVFL01000017">
    <property type="protein sequence ID" value="EWY38676.1"/>
    <property type="molecule type" value="Genomic_DNA"/>
</dbReference>
<dbReference type="SMART" id="SM00260">
    <property type="entry name" value="CheW"/>
    <property type="match status" value="1"/>
</dbReference>
<evidence type="ECO:0000313" key="11">
    <source>
        <dbReference type="Proteomes" id="UP000019486"/>
    </source>
</evidence>
<dbReference type="InterPro" id="IPR003594">
    <property type="entry name" value="HATPase_dom"/>
</dbReference>
<keyword evidence="11" id="KW-1185">Reference proteome</keyword>
<feature type="domain" description="Histidine kinase" evidence="8">
    <location>
        <begin position="54"/>
        <end position="287"/>
    </location>
</feature>
<dbReference type="Proteomes" id="UP000019486">
    <property type="component" value="Unassembled WGS sequence"/>
</dbReference>
<evidence type="ECO:0000256" key="2">
    <source>
        <dbReference type="ARBA" id="ARBA00012438"/>
    </source>
</evidence>
<dbReference type="InterPro" id="IPR004358">
    <property type="entry name" value="Sig_transdc_His_kin-like_C"/>
</dbReference>
<keyword evidence="5" id="KW-0808">Transferase</keyword>
<evidence type="ECO:0000256" key="6">
    <source>
        <dbReference type="ARBA" id="ARBA00022777"/>
    </source>
</evidence>
<evidence type="ECO:0000256" key="1">
    <source>
        <dbReference type="ARBA" id="ARBA00000085"/>
    </source>
</evidence>
<protein>
    <recommendedName>
        <fullName evidence="3">Chemotaxis protein CheA</fullName>
        <ecNumber evidence="2">2.7.13.3</ecNumber>
    </recommendedName>
</protein>
<dbReference type="AlphaFoldDB" id="W9H1K0"/>
<dbReference type="InterPro" id="IPR051315">
    <property type="entry name" value="Bact_Chemotaxis_CheA"/>
</dbReference>
<dbReference type="PROSITE" id="PS50109">
    <property type="entry name" value="HIS_KIN"/>
    <property type="match status" value="1"/>
</dbReference>
<evidence type="ECO:0000256" key="7">
    <source>
        <dbReference type="ARBA" id="ARBA00035100"/>
    </source>
</evidence>
<comment type="caution">
    <text evidence="10">The sequence shown here is derived from an EMBL/GenBank/DDBJ whole genome shotgun (WGS) entry which is preliminary data.</text>
</comment>
<evidence type="ECO:0000259" key="8">
    <source>
        <dbReference type="PROSITE" id="PS50109"/>
    </source>
</evidence>
<dbReference type="GO" id="GO:0006935">
    <property type="term" value="P:chemotaxis"/>
    <property type="evidence" value="ECO:0007669"/>
    <property type="project" value="InterPro"/>
</dbReference>
<dbReference type="SMART" id="SM00387">
    <property type="entry name" value="HATPase_c"/>
    <property type="match status" value="1"/>
</dbReference>
<dbReference type="SUPFAM" id="SSF50341">
    <property type="entry name" value="CheW-like"/>
    <property type="match status" value="1"/>
</dbReference>
<evidence type="ECO:0000259" key="9">
    <source>
        <dbReference type="PROSITE" id="PS50851"/>
    </source>
</evidence>
<dbReference type="SUPFAM" id="SSF47384">
    <property type="entry name" value="Homodimeric domain of signal transducing histidine kinase"/>
    <property type="match status" value="1"/>
</dbReference>
<dbReference type="Gene3D" id="2.30.30.40">
    <property type="entry name" value="SH3 Domains"/>
    <property type="match status" value="1"/>
</dbReference>
<keyword evidence="4" id="KW-0597">Phosphoprotein</keyword>
<feature type="domain" description="CheW-like" evidence="9">
    <location>
        <begin position="289"/>
        <end position="419"/>
    </location>
</feature>
<evidence type="ECO:0000256" key="3">
    <source>
        <dbReference type="ARBA" id="ARBA00021495"/>
    </source>
</evidence>
<name>W9H1K0_9PROT</name>
<dbReference type="SUPFAM" id="SSF55874">
    <property type="entry name" value="ATPase domain of HSP90 chaperone/DNA topoisomerase II/histidine kinase"/>
    <property type="match status" value="1"/>
</dbReference>
<dbReference type="PRINTS" id="PR00344">
    <property type="entry name" value="BCTRLSENSOR"/>
</dbReference>
<keyword evidence="6" id="KW-0418">Kinase</keyword>
<dbReference type="SMART" id="SM01231">
    <property type="entry name" value="H-kinase_dim"/>
    <property type="match status" value="1"/>
</dbReference>
<comment type="catalytic activity">
    <reaction evidence="1">
        <text>ATP + protein L-histidine = ADP + protein N-phospho-L-histidine.</text>
        <dbReference type="EC" id="2.7.13.3"/>
    </reaction>
</comment>
<gene>
    <name evidence="10" type="ORF">N825_12755</name>
</gene>
<dbReference type="InterPro" id="IPR036061">
    <property type="entry name" value="CheW-like_dom_sf"/>
</dbReference>
<dbReference type="InterPro" id="IPR036890">
    <property type="entry name" value="HATPase_C_sf"/>
</dbReference>
<comment type="function">
    <text evidence="7">Involved in the transmission of sensory signals from the chemoreceptors to the flagellar motors. CheA is autophosphorylated; it can transfer its phosphate group to either CheB or CheY.</text>
</comment>
<dbReference type="STRING" id="1385369.N825_12755"/>
<accession>W9H1K0</accession>
<dbReference type="InterPro" id="IPR005467">
    <property type="entry name" value="His_kinase_dom"/>
</dbReference>
<dbReference type="Pfam" id="PF02518">
    <property type="entry name" value="HATPase_c"/>
    <property type="match status" value="1"/>
</dbReference>
<dbReference type="InterPro" id="IPR037006">
    <property type="entry name" value="CheA-like_homodim_sf"/>
</dbReference>
<dbReference type="InterPro" id="IPR004105">
    <property type="entry name" value="CheA-like_dim"/>
</dbReference>
<dbReference type="Gene3D" id="3.30.565.10">
    <property type="entry name" value="Histidine kinase-like ATPase, C-terminal domain"/>
    <property type="match status" value="1"/>
</dbReference>
<dbReference type="RefSeq" id="WP_198038814.1">
    <property type="nucleotide sequence ID" value="NZ_AVFL01000017.1"/>
</dbReference>
<dbReference type="PANTHER" id="PTHR43395:SF1">
    <property type="entry name" value="CHEMOTAXIS PROTEIN CHEA"/>
    <property type="match status" value="1"/>
</dbReference>
<dbReference type="GO" id="GO:0005737">
    <property type="term" value="C:cytoplasm"/>
    <property type="evidence" value="ECO:0007669"/>
    <property type="project" value="InterPro"/>
</dbReference>
<proteinExistence type="predicted"/>
<dbReference type="PATRIC" id="fig|1385369.3.peg.4442"/>
<evidence type="ECO:0000256" key="4">
    <source>
        <dbReference type="ARBA" id="ARBA00022553"/>
    </source>
</evidence>
<dbReference type="GO" id="GO:0000155">
    <property type="term" value="F:phosphorelay sensor kinase activity"/>
    <property type="evidence" value="ECO:0007669"/>
    <property type="project" value="InterPro"/>
</dbReference>
<evidence type="ECO:0000256" key="5">
    <source>
        <dbReference type="ARBA" id="ARBA00022679"/>
    </source>
</evidence>
<dbReference type="EC" id="2.7.13.3" evidence="2"/>
<dbReference type="InterPro" id="IPR036097">
    <property type="entry name" value="HisK_dim/P_sf"/>
</dbReference>
<organism evidence="10 11">
    <name type="scientific">Skermanella stibiiresistens SB22</name>
    <dbReference type="NCBI Taxonomy" id="1385369"/>
    <lineage>
        <taxon>Bacteria</taxon>
        <taxon>Pseudomonadati</taxon>
        <taxon>Pseudomonadota</taxon>
        <taxon>Alphaproteobacteria</taxon>
        <taxon>Rhodospirillales</taxon>
        <taxon>Azospirillaceae</taxon>
        <taxon>Skermanella</taxon>
    </lineage>
</organism>
<reference evidence="10 11" key="1">
    <citation type="submission" date="2013-08" db="EMBL/GenBank/DDBJ databases">
        <title>The genome sequence of Skermanella stibiiresistens.</title>
        <authorList>
            <person name="Zhu W."/>
            <person name="Wang G."/>
        </authorList>
    </citation>
    <scope>NUCLEOTIDE SEQUENCE [LARGE SCALE GENOMIC DNA]</scope>
    <source>
        <strain evidence="10 11">SB22</strain>
    </source>
</reference>